<sequence>MRTTLEGHSGYVNSVAFSPDGRLVASASHDGTVKVWDAATGQEKQTLAGHSGYVNSMAFSPDGRLVASASHDGTVKLWDVATGQERQTSGIGTVYSILSFNADSLFTLADIGTIFIRS</sequence>
<dbReference type="PRINTS" id="PR00320">
    <property type="entry name" value="GPROTEINBRPT"/>
</dbReference>
<dbReference type="InterPro" id="IPR019775">
    <property type="entry name" value="WD40_repeat_CS"/>
</dbReference>
<dbReference type="PANTHER" id="PTHR19848">
    <property type="entry name" value="WD40 REPEAT PROTEIN"/>
    <property type="match status" value="1"/>
</dbReference>
<dbReference type="InterPro" id="IPR015943">
    <property type="entry name" value="WD40/YVTN_repeat-like_dom_sf"/>
</dbReference>
<dbReference type="SMART" id="SM00320">
    <property type="entry name" value="WD40"/>
    <property type="match status" value="2"/>
</dbReference>
<keyword evidence="2" id="KW-0677">Repeat</keyword>
<dbReference type="PROSITE" id="PS50082">
    <property type="entry name" value="WD_REPEATS_2"/>
    <property type="match status" value="2"/>
</dbReference>
<feature type="repeat" description="WD" evidence="3">
    <location>
        <begin position="47"/>
        <end position="88"/>
    </location>
</feature>
<dbReference type="PRINTS" id="PR00319">
    <property type="entry name" value="GPROTEINB"/>
</dbReference>
<evidence type="ECO:0000256" key="3">
    <source>
        <dbReference type="PROSITE-ProRule" id="PRU00221"/>
    </source>
</evidence>
<dbReference type="GeneID" id="92048234"/>
<dbReference type="InterPro" id="IPR020472">
    <property type="entry name" value="WD40_PAC1"/>
</dbReference>
<accession>A0ABR1VK28</accession>
<dbReference type="Pfam" id="PF00400">
    <property type="entry name" value="WD40"/>
    <property type="match status" value="2"/>
</dbReference>
<dbReference type="InterPro" id="IPR036322">
    <property type="entry name" value="WD40_repeat_dom_sf"/>
</dbReference>
<dbReference type="Proteomes" id="UP001433268">
    <property type="component" value="Unassembled WGS sequence"/>
</dbReference>
<comment type="caution">
    <text evidence="4">The sequence shown here is derived from an EMBL/GenBank/DDBJ whole genome shotgun (WGS) entry which is preliminary data.</text>
</comment>
<protein>
    <submittedName>
        <fullName evidence="4">Uncharacterized protein</fullName>
    </submittedName>
</protein>
<dbReference type="InterPro" id="IPR001680">
    <property type="entry name" value="WD40_rpt"/>
</dbReference>
<reference evidence="4 5" key="1">
    <citation type="submission" date="2023-01" db="EMBL/GenBank/DDBJ databases">
        <title>Analysis of 21 Apiospora genomes using comparative genomics revels a genus with tremendous synthesis potential of carbohydrate active enzymes and secondary metabolites.</title>
        <authorList>
            <person name="Sorensen T."/>
        </authorList>
    </citation>
    <scope>NUCLEOTIDE SEQUENCE [LARGE SCALE GENOMIC DNA]</scope>
    <source>
        <strain evidence="4 5">CBS 114990</strain>
    </source>
</reference>
<evidence type="ECO:0000313" key="5">
    <source>
        <dbReference type="Proteomes" id="UP001433268"/>
    </source>
</evidence>
<dbReference type="PROSITE" id="PS50294">
    <property type="entry name" value="WD_REPEATS_REGION"/>
    <property type="match status" value="2"/>
</dbReference>
<dbReference type="Gene3D" id="2.130.10.10">
    <property type="entry name" value="YVTN repeat-like/Quinoprotein amine dehydrogenase"/>
    <property type="match status" value="1"/>
</dbReference>
<keyword evidence="1 3" id="KW-0853">WD repeat</keyword>
<dbReference type="EMBL" id="JAQQWN010000008">
    <property type="protein sequence ID" value="KAK8070656.1"/>
    <property type="molecule type" value="Genomic_DNA"/>
</dbReference>
<proteinExistence type="predicted"/>
<name>A0ABR1VK28_9PEZI</name>
<feature type="repeat" description="WD" evidence="3">
    <location>
        <begin position="5"/>
        <end position="46"/>
    </location>
</feature>
<dbReference type="PROSITE" id="PS00678">
    <property type="entry name" value="WD_REPEATS_1"/>
    <property type="match status" value="2"/>
</dbReference>
<gene>
    <name evidence="4" type="ORF">PG997_010859</name>
</gene>
<dbReference type="RefSeq" id="XP_066664464.1">
    <property type="nucleotide sequence ID" value="XM_066815174.1"/>
</dbReference>
<evidence type="ECO:0000256" key="1">
    <source>
        <dbReference type="ARBA" id="ARBA00022574"/>
    </source>
</evidence>
<evidence type="ECO:0000256" key="2">
    <source>
        <dbReference type="ARBA" id="ARBA00022737"/>
    </source>
</evidence>
<evidence type="ECO:0000313" key="4">
    <source>
        <dbReference type="EMBL" id="KAK8070656.1"/>
    </source>
</evidence>
<dbReference type="SUPFAM" id="SSF50978">
    <property type="entry name" value="WD40 repeat-like"/>
    <property type="match status" value="1"/>
</dbReference>
<dbReference type="PANTHER" id="PTHR19848:SF8">
    <property type="entry name" value="F-BOX AND WD REPEAT DOMAIN CONTAINING 7"/>
    <property type="match status" value="1"/>
</dbReference>
<dbReference type="InterPro" id="IPR001632">
    <property type="entry name" value="WD40_G-protein_beta-like"/>
</dbReference>
<keyword evidence="5" id="KW-1185">Reference proteome</keyword>
<organism evidence="4 5">
    <name type="scientific">Apiospora hydei</name>
    <dbReference type="NCBI Taxonomy" id="1337664"/>
    <lineage>
        <taxon>Eukaryota</taxon>
        <taxon>Fungi</taxon>
        <taxon>Dikarya</taxon>
        <taxon>Ascomycota</taxon>
        <taxon>Pezizomycotina</taxon>
        <taxon>Sordariomycetes</taxon>
        <taxon>Xylariomycetidae</taxon>
        <taxon>Amphisphaeriales</taxon>
        <taxon>Apiosporaceae</taxon>
        <taxon>Apiospora</taxon>
    </lineage>
</organism>